<comment type="caution">
    <text evidence="1">The sequence shown here is derived from an EMBL/GenBank/DDBJ whole genome shotgun (WGS) entry which is preliminary data.</text>
</comment>
<name>A0ABU0FS06_9BACI</name>
<evidence type="ECO:0000313" key="1">
    <source>
        <dbReference type="EMBL" id="MDQ0412700.1"/>
    </source>
</evidence>
<dbReference type="RefSeq" id="WP_307191289.1">
    <property type="nucleotide sequence ID" value="NZ_JAUSUN010000004.1"/>
</dbReference>
<organism evidence="1 2">
    <name type="scientific">Mesobacillus stamsii</name>
    <dbReference type="NCBI Taxonomy" id="225347"/>
    <lineage>
        <taxon>Bacteria</taxon>
        <taxon>Bacillati</taxon>
        <taxon>Bacillota</taxon>
        <taxon>Bacilli</taxon>
        <taxon>Bacillales</taxon>
        <taxon>Bacillaceae</taxon>
        <taxon>Mesobacillus</taxon>
    </lineage>
</organism>
<dbReference type="EMBL" id="JAUSUN010000004">
    <property type="protein sequence ID" value="MDQ0412700.1"/>
    <property type="molecule type" value="Genomic_DNA"/>
</dbReference>
<gene>
    <name evidence="1" type="ORF">J2S25_000880</name>
</gene>
<sequence length="94" mass="10718">MPILDIGNTKQLEFGYGDIEVAPGLLELEETIGVVCFIQTERKPIGVHTDYDEPIKLPMEETPVRMTFEKTESIDVLIWALQEAKRKMIAKSLR</sequence>
<reference evidence="1 2" key="1">
    <citation type="submission" date="2023-07" db="EMBL/GenBank/DDBJ databases">
        <title>Genomic Encyclopedia of Type Strains, Phase IV (KMG-IV): sequencing the most valuable type-strain genomes for metagenomic binning, comparative biology and taxonomic classification.</title>
        <authorList>
            <person name="Goeker M."/>
        </authorList>
    </citation>
    <scope>NUCLEOTIDE SEQUENCE [LARGE SCALE GENOMIC DNA]</scope>
    <source>
        <strain evidence="1 2">DSM 19598</strain>
    </source>
</reference>
<proteinExistence type="predicted"/>
<keyword evidence="2" id="KW-1185">Reference proteome</keyword>
<accession>A0ABU0FS06</accession>
<evidence type="ECO:0000313" key="2">
    <source>
        <dbReference type="Proteomes" id="UP001242313"/>
    </source>
</evidence>
<dbReference type="Proteomes" id="UP001242313">
    <property type="component" value="Unassembled WGS sequence"/>
</dbReference>
<protein>
    <submittedName>
        <fullName evidence="1">Uncharacterized protein</fullName>
    </submittedName>
</protein>